<evidence type="ECO:0000256" key="1">
    <source>
        <dbReference type="ARBA" id="ARBA00023015"/>
    </source>
</evidence>
<sequence>MKTRTQTKVGQSSIQGLKEAIAFEKSGALAGARVRQIAIKPLSHYNNREIKRIRESLKLTQRSFALLMGVSIKTVEAWENGRNEPNGTAQRMLYLLKTDTKLPEKYALIGA</sequence>
<evidence type="ECO:0000313" key="6">
    <source>
        <dbReference type="Proteomes" id="UP000006048"/>
    </source>
</evidence>
<dbReference type="Proteomes" id="UP000006048">
    <property type="component" value="Chromosome"/>
</dbReference>
<dbReference type="Pfam" id="PF01381">
    <property type="entry name" value="HTH_3"/>
    <property type="match status" value="1"/>
</dbReference>
<dbReference type="InterPro" id="IPR052359">
    <property type="entry name" value="HTH-type_reg/antitoxin"/>
</dbReference>
<keyword evidence="2" id="KW-0238">DNA-binding</keyword>
<reference evidence="5 6" key="1">
    <citation type="submission" date="2012-06" db="EMBL/GenBank/DDBJ databases">
        <title>The complete chromosome of genome of Turneriella parva DSM 21527.</title>
        <authorList>
            <consortium name="US DOE Joint Genome Institute (JGI-PGF)"/>
            <person name="Lucas S."/>
            <person name="Han J."/>
            <person name="Lapidus A."/>
            <person name="Bruce D."/>
            <person name="Goodwin L."/>
            <person name="Pitluck S."/>
            <person name="Peters L."/>
            <person name="Kyrpides N."/>
            <person name="Mavromatis K."/>
            <person name="Ivanova N."/>
            <person name="Mikhailova N."/>
            <person name="Chertkov O."/>
            <person name="Detter J.C."/>
            <person name="Tapia R."/>
            <person name="Han C."/>
            <person name="Land M."/>
            <person name="Hauser L."/>
            <person name="Markowitz V."/>
            <person name="Cheng J.-F."/>
            <person name="Hugenholtz P."/>
            <person name="Woyke T."/>
            <person name="Wu D."/>
            <person name="Gronow S."/>
            <person name="Wellnitz S."/>
            <person name="Brambilla E."/>
            <person name="Klenk H.-P."/>
            <person name="Eisen J.A."/>
        </authorList>
    </citation>
    <scope>NUCLEOTIDE SEQUENCE [LARGE SCALE GENOMIC DNA]</scope>
    <source>
        <strain evidence="6">ATCC BAA-1111 / DSM 21527 / NCTC 11395 / H</strain>
    </source>
</reference>
<dbReference type="PANTHER" id="PTHR36511">
    <property type="entry name" value="MERR FAMILY BACTERIAL REGULATORY PROTEIN"/>
    <property type="match status" value="1"/>
</dbReference>
<keyword evidence="1" id="KW-0805">Transcription regulation</keyword>
<gene>
    <name evidence="5" type="ordered locus">Turpa_3527</name>
</gene>
<dbReference type="PROSITE" id="PS50943">
    <property type="entry name" value="HTH_CROC1"/>
    <property type="match status" value="1"/>
</dbReference>
<dbReference type="SMART" id="SM00530">
    <property type="entry name" value="HTH_XRE"/>
    <property type="match status" value="1"/>
</dbReference>
<name>I4BA57_TURPD</name>
<dbReference type="OrthoDB" id="9813152at2"/>
<protein>
    <submittedName>
        <fullName evidence="5">Helix-turn-helix domain protein</fullName>
    </submittedName>
</protein>
<organism evidence="5 6">
    <name type="scientific">Turneriella parva (strain ATCC BAA-1111 / DSM 21527 / NCTC 11395 / H)</name>
    <name type="common">Leptospira parva</name>
    <dbReference type="NCBI Taxonomy" id="869212"/>
    <lineage>
        <taxon>Bacteria</taxon>
        <taxon>Pseudomonadati</taxon>
        <taxon>Spirochaetota</taxon>
        <taxon>Spirochaetia</taxon>
        <taxon>Leptospirales</taxon>
        <taxon>Leptospiraceae</taxon>
        <taxon>Turneriella</taxon>
    </lineage>
</organism>
<dbReference type="HOGENOM" id="CLU_144725_3_1_12"/>
<dbReference type="RefSeq" id="WP_014804644.1">
    <property type="nucleotide sequence ID" value="NC_018020.1"/>
</dbReference>
<dbReference type="CDD" id="cd00093">
    <property type="entry name" value="HTH_XRE"/>
    <property type="match status" value="1"/>
</dbReference>
<dbReference type="GO" id="GO:0003677">
    <property type="term" value="F:DNA binding"/>
    <property type="evidence" value="ECO:0007669"/>
    <property type="project" value="UniProtKB-KW"/>
</dbReference>
<dbReference type="EMBL" id="CP002959">
    <property type="protein sequence ID" value="AFM14164.1"/>
    <property type="molecule type" value="Genomic_DNA"/>
</dbReference>
<dbReference type="InterPro" id="IPR010982">
    <property type="entry name" value="Lambda_DNA-bd_dom_sf"/>
</dbReference>
<feature type="domain" description="HTH cro/C1-type" evidence="4">
    <location>
        <begin position="50"/>
        <end position="86"/>
    </location>
</feature>
<dbReference type="PANTHER" id="PTHR36511:SF3">
    <property type="entry name" value="ANTITOXIN HIGA-2"/>
    <property type="match status" value="1"/>
</dbReference>
<evidence type="ECO:0000256" key="2">
    <source>
        <dbReference type="ARBA" id="ARBA00023125"/>
    </source>
</evidence>
<keyword evidence="3" id="KW-0804">Transcription</keyword>
<proteinExistence type="predicted"/>
<dbReference type="AlphaFoldDB" id="I4BA57"/>
<dbReference type="Gene3D" id="1.10.260.40">
    <property type="entry name" value="lambda repressor-like DNA-binding domains"/>
    <property type="match status" value="1"/>
</dbReference>
<dbReference type="InterPro" id="IPR001387">
    <property type="entry name" value="Cro/C1-type_HTH"/>
</dbReference>
<dbReference type="STRING" id="869212.Turpa_3527"/>
<keyword evidence="6" id="KW-1185">Reference proteome</keyword>
<accession>I4BA57</accession>
<evidence type="ECO:0000313" key="5">
    <source>
        <dbReference type="EMBL" id="AFM14164.1"/>
    </source>
</evidence>
<dbReference type="SUPFAM" id="SSF47413">
    <property type="entry name" value="lambda repressor-like DNA-binding domains"/>
    <property type="match status" value="1"/>
</dbReference>
<dbReference type="KEGG" id="tpx:Turpa_3527"/>
<evidence type="ECO:0000259" key="4">
    <source>
        <dbReference type="PROSITE" id="PS50943"/>
    </source>
</evidence>
<evidence type="ECO:0000256" key="3">
    <source>
        <dbReference type="ARBA" id="ARBA00023163"/>
    </source>
</evidence>